<evidence type="ECO:0000313" key="3">
    <source>
        <dbReference type="Proteomes" id="UP000245712"/>
    </source>
</evidence>
<evidence type="ECO:0008006" key="4">
    <source>
        <dbReference type="Google" id="ProtNLM"/>
    </source>
</evidence>
<reference evidence="2 3" key="1">
    <citation type="submission" date="2018-05" db="EMBL/GenBank/DDBJ databases">
        <title>Genomic Encyclopedia of Type Strains, Phase IV (KMG-V): Genome sequencing to study the core and pangenomes of soil and plant-associated prokaryotes.</title>
        <authorList>
            <person name="Whitman W."/>
        </authorList>
    </citation>
    <scope>NUCLEOTIDE SEQUENCE [LARGE SCALE GENOMIC DNA]</scope>
    <source>
        <strain evidence="2 3">SCZa-39</strain>
    </source>
</reference>
<gene>
    <name evidence="2" type="ORF">C7402_106208</name>
</gene>
<proteinExistence type="predicted"/>
<feature type="chain" id="PRO_5045894091" description="Autotransporter adhesin" evidence="1">
    <location>
        <begin position="41"/>
        <end position="218"/>
    </location>
</feature>
<evidence type="ECO:0000256" key="1">
    <source>
        <dbReference type="SAM" id="SignalP"/>
    </source>
</evidence>
<dbReference type="Proteomes" id="UP000245712">
    <property type="component" value="Unassembled WGS sequence"/>
</dbReference>
<protein>
    <recommendedName>
        <fullName evidence="4">Autotransporter adhesin</fullName>
    </recommendedName>
</protein>
<name>A0ABX5KP20_9BURK</name>
<organism evidence="2 3">
    <name type="scientific">Paraburkholderia unamae</name>
    <dbReference type="NCBI Taxonomy" id="219649"/>
    <lineage>
        <taxon>Bacteria</taxon>
        <taxon>Pseudomonadati</taxon>
        <taxon>Pseudomonadota</taxon>
        <taxon>Betaproteobacteria</taxon>
        <taxon>Burkholderiales</taxon>
        <taxon>Burkholderiaceae</taxon>
        <taxon>Paraburkholderia</taxon>
    </lineage>
</organism>
<keyword evidence="1" id="KW-0732">Signal</keyword>
<sequence length="218" mass="21132">MSRLPSLLDTLRATRAAARNSIPTALACAAALAFAGAAHAQAQATVGATAAIAPNAGTATKGALTVNETAGIDNAQSNQLTITSGSVAINVNGDEQLATVSARVKDASATIGAGAFANTTGAMMVNQSAGVGNVQRNSALISTGAIGVATVSDGELSAAAAANGGQGQMAQAGGIREVRIDGAAFRNATGLVQVNQTAGAGNATANSFVLRPPAGTLF</sequence>
<comment type="caution">
    <text evidence="2">The sequence shown here is derived from an EMBL/GenBank/DDBJ whole genome shotgun (WGS) entry which is preliminary data.</text>
</comment>
<keyword evidence="3" id="KW-1185">Reference proteome</keyword>
<evidence type="ECO:0000313" key="2">
    <source>
        <dbReference type="EMBL" id="PVX83797.1"/>
    </source>
</evidence>
<accession>A0ABX5KP20</accession>
<feature type="signal peptide" evidence="1">
    <location>
        <begin position="1"/>
        <end position="40"/>
    </location>
</feature>
<dbReference type="RefSeq" id="WP_116611146.1">
    <property type="nucleotide sequence ID" value="NZ_QEOB01000006.1"/>
</dbReference>
<dbReference type="EMBL" id="QEOB01000006">
    <property type="protein sequence ID" value="PVX83797.1"/>
    <property type="molecule type" value="Genomic_DNA"/>
</dbReference>